<dbReference type="Proteomes" id="UP001447008">
    <property type="component" value="Unassembled WGS sequence"/>
</dbReference>
<evidence type="ECO:0000256" key="1">
    <source>
        <dbReference type="ARBA" id="ARBA00004823"/>
    </source>
</evidence>
<dbReference type="EC" id="2.7.7.13" evidence="3"/>
<accession>A0ABU9MX11</accession>
<dbReference type="InterPro" id="IPR014710">
    <property type="entry name" value="RmlC-like_jellyroll"/>
</dbReference>
<dbReference type="InterPro" id="IPR051161">
    <property type="entry name" value="Mannose-6P_isomerase_type2"/>
</dbReference>
<evidence type="ECO:0000256" key="4">
    <source>
        <dbReference type="ARBA" id="ARBA00022679"/>
    </source>
</evidence>
<evidence type="ECO:0000256" key="2">
    <source>
        <dbReference type="ARBA" id="ARBA00006115"/>
    </source>
</evidence>
<dbReference type="GO" id="GO:0004475">
    <property type="term" value="F:mannose-1-phosphate guanylyltransferase (GTP) activity"/>
    <property type="evidence" value="ECO:0007669"/>
    <property type="project" value="UniProtKB-EC"/>
</dbReference>
<dbReference type="InterPro" id="IPR054566">
    <property type="entry name" value="ManC/GMP-like_b-helix"/>
</dbReference>
<dbReference type="InterPro" id="IPR001538">
    <property type="entry name" value="Man6P_isomerase-2_C"/>
</dbReference>
<evidence type="ECO:0000259" key="12">
    <source>
        <dbReference type="Pfam" id="PF22640"/>
    </source>
</evidence>
<keyword evidence="14" id="KW-1185">Reference proteome</keyword>
<dbReference type="EMBL" id="JBCGCU010000009">
    <property type="protein sequence ID" value="MEM0515620.1"/>
    <property type="molecule type" value="Genomic_DNA"/>
</dbReference>
<sequence>MILPVLLAGGGGTRLWPLSRQDRPKQFLRLNGEHSLLQQTALRFRQQGCLAPLVICSADHRFMVAQQLLEIDMRASAIILEPAGKNTAPAAALAALWAQQHQPDASLFFAPADHAIANFELLSDKLSELDAIARQHLILFGITPTEPQTGFGYIQQGSSYGCAEQGVEGLFKVVGFTEKPDRATAEYYLEQGQYYWNSGMLLAGCGVFIEQFQKHRPMLWAHVRSAAKFSNDLDFTRVDESAWQQLEGDSLDYALLERSEQLLLCPLPLQWFDLGSFAQLYQYHSRDQDENLVLGSAVCAYSQGNLIAADEQHLVATLGIKDTVIVHSGDTILVAAKDHLDKMPKLVAKVAAEHPQQRRYHRQTFRPWGHYEVLNEGAQYKVKRIVLQTQARLSLQAHQHRSEHWVVVSGEVLVQVEQQVHRLSGGQSIYIQAQQRHRLTNVGNKAAIIIEVQSGDYLGEDDIIRFDDDYGR</sequence>
<dbReference type="PANTHER" id="PTHR46390:SF1">
    <property type="entry name" value="MANNOSE-1-PHOSPHATE GUANYLYLTRANSFERASE"/>
    <property type="match status" value="1"/>
</dbReference>
<dbReference type="Pfam" id="PF01050">
    <property type="entry name" value="MannoseP_isomer"/>
    <property type="match status" value="1"/>
</dbReference>
<gene>
    <name evidence="13" type="ORF">WCN91_09395</name>
</gene>
<dbReference type="InterPro" id="IPR011051">
    <property type="entry name" value="RmlC_Cupin_sf"/>
</dbReference>
<feature type="domain" description="Mannose-6-phosphate isomerase type II C-terminal" evidence="11">
    <location>
        <begin position="357"/>
        <end position="468"/>
    </location>
</feature>
<comment type="similarity">
    <text evidence="2 9">Belongs to the mannose-6-phosphate isomerase type 2 family.</text>
</comment>
<dbReference type="Pfam" id="PF22640">
    <property type="entry name" value="ManC_GMP_beta-helix"/>
    <property type="match status" value="1"/>
</dbReference>
<keyword evidence="5 13" id="KW-0548">Nucleotidyltransferase</keyword>
<dbReference type="RefSeq" id="WP_342678420.1">
    <property type="nucleotide sequence ID" value="NZ_JBCGCU010000009.1"/>
</dbReference>
<dbReference type="SUPFAM" id="SSF51182">
    <property type="entry name" value="RmlC-like cupins"/>
    <property type="match status" value="1"/>
</dbReference>
<evidence type="ECO:0000256" key="7">
    <source>
        <dbReference type="ARBA" id="ARBA00023134"/>
    </source>
</evidence>
<dbReference type="InterPro" id="IPR005835">
    <property type="entry name" value="NTP_transferase_dom"/>
</dbReference>
<dbReference type="PANTHER" id="PTHR46390">
    <property type="entry name" value="MANNOSE-1-PHOSPHATE GUANYLYLTRANSFERASE"/>
    <property type="match status" value="1"/>
</dbReference>
<keyword evidence="13" id="KW-0413">Isomerase</keyword>
<evidence type="ECO:0000313" key="14">
    <source>
        <dbReference type="Proteomes" id="UP001447008"/>
    </source>
</evidence>
<dbReference type="InterPro" id="IPR049577">
    <property type="entry name" value="GMPP_N"/>
</dbReference>
<reference evidence="13 14" key="1">
    <citation type="submission" date="2024-03" db="EMBL/GenBank/DDBJ databases">
        <title>Pseudoalteromonas qingdaonensis sp. nov., isolated from the intestines of marine benthic organisms.</title>
        <authorList>
            <person name="Lin X."/>
            <person name="Fang S."/>
            <person name="Hu X."/>
        </authorList>
    </citation>
    <scope>NUCLEOTIDE SEQUENCE [LARGE SCALE GENOMIC DNA]</scope>
    <source>
        <strain evidence="13 14">YIC-827</strain>
    </source>
</reference>
<dbReference type="Gene3D" id="2.60.120.10">
    <property type="entry name" value="Jelly Rolls"/>
    <property type="match status" value="1"/>
</dbReference>
<comment type="caution">
    <text evidence="13">The sequence shown here is derived from an EMBL/GenBank/DDBJ whole genome shotgun (WGS) entry which is preliminary data.</text>
</comment>
<dbReference type="NCBIfam" id="TIGR01479">
    <property type="entry name" value="GMP_PMI"/>
    <property type="match status" value="1"/>
</dbReference>
<feature type="domain" description="Nucleotidyl transferase" evidence="10">
    <location>
        <begin position="4"/>
        <end position="288"/>
    </location>
</feature>
<evidence type="ECO:0000259" key="11">
    <source>
        <dbReference type="Pfam" id="PF01050"/>
    </source>
</evidence>
<evidence type="ECO:0000259" key="10">
    <source>
        <dbReference type="Pfam" id="PF00483"/>
    </source>
</evidence>
<keyword evidence="6" id="KW-0547">Nucleotide-binding</keyword>
<evidence type="ECO:0000256" key="5">
    <source>
        <dbReference type="ARBA" id="ARBA00022695"/>
    </source>
</evidence>
<evidence type="ECO:0000256" key="3">
    <source>
        <dbReference type="ARBA" id="ARBA00012387"/>
    </source>
</evidence>
<proteinExistence type="inferred from homology"/>
<dbReference type="CDD" id="cd02213">
    <property type="entry name" value="cupin_PMI_typeII_C"/>
    <property type="match status" value="1"/>
</dbReference>
<dbReference type="Gene3D" id="3.90.550.10">
    <property type="entry name" value="Spore Coat Polysaccharide Biosynthesis Protein SpsA, Chain A"/>
    <property type="match status" value="1"/>
</dbReference>
<comment type="pathway">
    <text evidence="1">Nucleotide-sugar biosynthesis; GDP-alpha-D-mannose biosynthesis; GDP-alpha-D-mannose from alpha-D-mannose 1-phosphate (GTP route): step 1/1.</text>
</comment>
<keyword evidence="7" id="KW-0342">GTP-binding</keyword>
<comment type="catalytic activity">
    <reaction evidence="8">
        <text>alpha-D-mannose 1-phosphate + GTP + H(+) = GDP-alpha-D-mannose + diphosphate</text>
        <dbReference type="Rhea" id="RHEA:15229"/>
        <dbReference type="ChEBI" id="CHEBI:15378"/>
        <dbReference type="ChEBI" id="CHEBI:33019"/>
        <dbReference type="ChEBI" id="CHEBI:37565"/>
        <dbReference type="ChEBI" id="CHEBI:57527"/>
        <dbReference type="ChEBI" id="CHEBI:58409"/>
        <dbReference type="EC" id="2.7.7.13"/>
    </reaction>
</comment>
<dbReference type="InterPro" id="IPR029044">
    <property type="entry name" value="Nucleotide-diphossugar_trans"/>
</dbReference>
<dbReference type="InterPro" id="IPR006375">
    <property type="entry name" value="Man1P_GuaTrfase/Man6P_Isoase"/>
</dbReference>
<name>A0ABU9MX11_9GAMM</name>
<evidence type="ECO:0000256" key="6">
    <source>
        <dbReference type="ARBA" id="ARBA00022741"/>
    </source>
</evidence>
<feature type="domain" description="MannoseP isomerase/GMP-like beta-helix" evidence="12">
    <location>
        <begin position="301"/>
        <end position="348"/>
    </location>
</feature>
<evidence type="ECO:0000256" key="8">
    <source>
        <dbReference type="ARBA" id="ARBA00047343"/>
    </source>
</evidence>
<organism evidence="13 14">
    <name type="scientific">Pseudoalteromonas qingdaonensis</name>
    <dbReference type="NCBI Taxonomy" id="3131913"/>
    <lineage>
        <taxon>Bacteria</taxon>
        <taxon>Pseudomonadati</taxon>
        <taxon>Pseudomonadota</taxon>
        <taxon>Gammaproteobacteria</taxon>
        <taxon>Alteromonadales</taxon>
        <taxon>Pseudoalteromonadaceae</taxon>
        <taxon>Pseudoalteromonas</taxon>
    </lineage>
</organism>
<dbReference type="Pfam" id="PF00483">
    <property type="entry name" value="NTP_transferase"/>
    <property type="match status" value="1"/>
</dbReference>
<evidence type="ECO:0000313" key="13">
    <source>
        <dbReference type="EMBL" id="MEM0515620.1"/>
    </source>
</evidence>
<dbReference type="CDD" id="cd02509">
    <property type="entry name" value="GDP-M1P_Guanylyltransferase"/>
    <property type="match status" value="1"/>
</dbReference>
<protein>
    <recommendedName>
        <fullName evidence="3">mannose-1-phosphate guanylyltransferase</fullName>
        <ecNumber evidence="3">2.7.7.13</ecNumber>
    </recommendedName>
</protein>
<evidence type="ECO:0000256" key="9">
    <source>
        <dbReference type="RuleBase" id="RU004190"/>
    </source>
</evidence>
<dbReference type="GO" id="GO:0004476">
    <property type="term" value="F:mannose-6-phosphate isomerase activity"/>
    <property type="evidence" value="ECO:0007669"/>
    <property type="project" value="UniProtKB-EC"/>
</dbReference>
<dbReference type="SUPFAM" id="SSF53448">
    <property type="entry name" value="Nucleotide-diphospho-sugar transferases"/>
    <property type="match status" value="1"/>
</dbReference>
<keyword evidence="4 13" id="KW-0808">Transferase</keyword>